<sequence length="160" mass="17742">MYEIKQKIITNLWFDTAAEEAARYYAGIFDDSRVVHVQRYGEAGPGEPGTVMTVLFELAGQQFVGINGGPEFKFTEAISLEVLCDSQDEVDRLWQQLGEGGEPGPCGWLKDKYGLSWQIVPRRLYELITDADEAKAQRAMKSMLGMSKIDIATVEAAAEG</sequence>
<gene>
    <name evidence="2" type="ORF">A8926_7306</name>
</gene>
<dbReference type="PIRSF" id="PIRSF021700">
    <property type="entry name" value="3_dmu_93_MTrfase"/>
    <property type="match status" value="1"/>
</dbReference>
<dbReference type="InterPro" id="IPR029068">
    <property type="entry name" value="Glyas_Bleomycin-R_OHBP_Dase"/>
</dbReference>
<dbReference type="GO" id="GO:0032259">
    <property type="term" value="P:methylation"/>
    <property type="evidence" value="ECO:0007669"/>
    <property type="project" value="UniProtKB-KW"/>
</dbReference>
<dbReference type="EMBL" id="PJNB01000001">
    <property type="protein sequence ID" value="PKW19155.1"/>
    <property type="molecule type" value="Genomic_DNA"/>
</dbReference>
<evidence type="ECO:0000313" key="3">
    <source>
        <dbReference type="Proteomes" id="UP000233786"/>
    </source>
</evidence>
<dbReference type="GO" id="GO:0008168">
    <property type="term" value="F:methyltransferase activity"/>
    <property type="evidence" value="ECO:0007669"/>
    <property type="project" value="UniProtKB-KW"/>
</dbReference>
<accession>A0A2N3Y8E3</accession>
<dbReference type="InterPro" id="IPR009725">
    <property type="entry name" value="3_dmu_93_MTrfase"/>
</dbReference>
<dbReference type="PANTHER" id="PTHR33990:SF2">
    <property type="entry name" value="PHNB-LIKE DOMAIN-CONTAINING PROTEIN"/>
    <property type="match status" value="1"/>
</dbReference>
<organism evidence="2 3">
    <name type="scientific">Saccharopolyspora spinosa</name>
    <dbReference type="NCBI Taxonomy" id="60894"/>
    <lineage>
        <taxon>Bacteria</taxon>
        <taxon>Bacillati</taxon>
        <taxon>Actinomycetota</taxon>
        <taxon>Actinomycetes</taxon>
        <taxon>Pseudonocardiales</taxon>
        <taxon>Pseudonocardiaceae</taxon>
        <taxon>Saccharopolyspora</taxon>
    </lineage>
</organism>
<dbReference type="InterPro" id="IPR028973">
    <property type="entry name" value="PhnB-like"/>
</dbReference>
<dbReference type="STRING" id="994479.GCA_000194155_05385"/>
<dbReference type="SUPFAM" id="SSF54593">
    <property type="entry name" value="Glyoxalase/Bleomycin resistance protein/Dihydroxybiphenyl dioxygenase"/>
    <property type="match status" value="1"/>
</dbReference>
<dbReference type="RefSeq" id="WP_010311185.1">
    <property type="nucleotide sequence ID" value="NZ_CP061007.1"/>
</dbReference>
<evidence type="ECO:0000313" key="2">
    <source>
        <dbReference type="EMBL" id="PKW19155.1"/>
    </source>
</evidence>
<dbReference type="AlphaFoldDB" id="A0A2N3Y8E3"/>
<protein>
    <submittedName>
        <fullName evidence="2">3-demethylubiquinone-9 3-methyltransferase (Glyoxalase superfamily)</fullName>
    </submittedName>
</protein>
<evidence type="ECO:0000259" key="1">
    <source>
        <dbReference type="Pfam" id="PF06983"/>
    </source>
</evidence>
<proteinExistence type="predicted"/>
<dbReference type="Gene3D" id="3.10.180.10">
    <property type="entry name" value="2,3-Dihydroxybiphenyl 1,2-Dioxygenase, domain 1"/>
    <property type="match status" value="1"/>
</dbReference>
<name>A0A2N3Y8E3_SACSN</name>
<dbReference type="Pfam" id="PF06983">
    <property type="entry name" value="3-dmu-9_3-mt"/>
    <property type="match status" value="1"/>
</dbReference>
<keyword evidence="3" id="KW-1185">Reference proteome</keyword>
<dbReference type="Proteomes" id="UP000233786">
    <property type="component" value="Unassembled WGS sequence"/>
</dbReference>
<dbReference type="CDD" id="cd06588">
    <property type="entry name" value="PhnB_like"/>
    <property type="match status" value="1"/>
</dbReference>
<reference evidence="2" key="1">
    <citation type="submission" date="2017-12" db="EMBL/GenBank/DDBJ databases">
        <title>Sequencing the genomes of 1000 Actinobacteria strains.</title>
        <authorList>
            <person name="Klenk H.-P."/>
        </authorList>
    </citation>
    <scope>NUCLEOTIDE SEQUENCE [LARGE SCALE GENOMIC DNA]</scope>
    <source>
        <strain evidence="2">DSM 44228</strain>
    </source>
</reference>
<dbReference type="OrthoDB" id="9806473at2"/>
<feature type="domain" description="PhnB-like" evidence="1">
    <location>
        <begin position="6"/>
        <end position="120"/>
    </location>
</feature>
<comment type="caution">
    <text evidence="2">The sequence shown here is derived from an EMBL/GenBank/DDBJ whole genome shotgun (WGS) entry which is preliminary data.</text>
</comment>
<dbReference type="PANTHER" id="PTHR33990">
    <property type="entry name" value="PROTEIN YJDN-RELATED"/>
    <property type="match status" value="1"/>
</dbReference>